<gene>
    <name evidence="1" type="ORF">L195_g004617</name>
</gene>
<proteinExistence type="predicted"/>
<reference evidence="1 2" key="2">
    <citation type="journal article" date="2017" name="Front. Plant Sci.">
        <title>Gene Classification and Mining of Molecular Markers Useful in Red Clover (Trifolium pratense) Breeding.</title>
        <authorList>
            <person name="Istvanek J."/>
            <person name="Dluhosova J."/>
            <person name="Dluhos P."/>
            <person name="Patkova L."/>
            <person name="Nedelnik J."/>
            <person name="Repkova J."/>
        </authorList>
    </citation>
    <scope>NUCLEOTIDE SEQUENCE [LARGE SCALE GENOMIC DNA]</scope>
    <source>
        <strain evidence="2">cv. Tatra</strain>
        <tissue evidence="1">Young leaves</tissue>
    </source>
</reference>
<name>A0A2K3NYI6_TRIPR</name>
<dbReference type="EMBL" id="ASHM01002298">
    <property type="protein sequence ID" value="PNY08105.1"/>
    <property type="molecule type" value="Genomic_DNA"/>
</dbReference>
<evidence type="ECO:0000313" key="1">
    <source>
        <dbReference type="EMBL" id="PNY08105.1"/>
    </source>
</evidence>
<comment type="caution">
    <text evidence="1">The sequence shown here is derived from an EMBL/GenBank/DDBJ whole genome shotgun (WGS) entry which is preliminary data.</text>
</comment>
<reference evidence="1 2" key="1">
    <citation type="journal article" date="2014" name="Am. J. Bot.">
        <title>Genome assembly and annotation for red clover (Trifolium pratense; Fabaceae).</title>
        <authorList>
            <person name="Istvanek J."/>
            <person name="Jaros M."/>
            <person name="Krenek A."/>
            <person name="Repkova J."/>
        </authorList>
    </citation>
    <scope>NUCLEOTIDE SEQUENCE [LARGE SCALE GENOMIC DNA]</scope>
    <source>
        <strain evidence="2">cv. Tatra</strain>
        <tissue evidence="1">Young leaves</tissue>
    </source>
</reference>
<organism evidence="1 2">
    <name type="scientific">Trifolium pratense</name>
    <name type="common">Red clover</name>
    <dbReference type="NCBI Taxonomy" id="57577"/>
    <lineage>
        <taxon>Eukaryota</taxon>
        <taxon>Viridiplantae</taxon>
        <taxon>Streptophyta</taxon>
        <taxon>Embryophyta</taxon>
        <taxon>Tracheophyta</taxon>
        <taxon>Spermatophyta</taxon>
        <taxon>Magnoliopsida</taxon>
        <taxon>eudicotyledons</taxon>
        <taxon>Gunneridae</taxon>
        <taxon>Pentapetalae</taxon>
        <taxon>rosids</taxon>
        <taxon>fabids</taxon>
        <taxon>Fabales</taxon>
        <taxon>Fabaceae</taxon>
        <taxon>Papilionoideae</taxon>
        <taxon>50 kb inversion clade</taxon>
        <taxon>NPAAA clade</taxon>
        <taxon>Hologalegina</taxon>
        <taxon>IRL clade</taxon>
        <taxon>Trifolieae</taxon>
        <taxon>Trifolium</taxon>
    </lineage>
</organism>
<protein>
    <submittedName>
        <fullName evidence="1">Uncharacterized protein</fullName>
    </submittedName>
</protein>
<dbReference type="Proteomes" id="UP000236291">
    <property type="component" value="Unassembled WGS sequence"/>
</dbReference>
<evidence type="ECO:0000313" key="2">
    <source>
        <dbReference type="Proteomes" id="UP000236291"/>
    </source>
</evidence>
<accession>A0A2K3NYI6</accession>
<sequence>MRSQTMKVELPIHKNVGFTLEETVVLMWSLEKLCVCQWRYGMVGWRILVPNAVADFGGREITFVSVLGAAIREQQAAAPSSKSPS</sequence>
<dbReference type="AlphaFoldDB" id="A0A2K3NYI6"/>